<dbReference type="AlphaFoldDB" id="A0A5F8GDA8"/>
<reference evidence="2 3" key="1">
    <citation type="journal article" date="2007" name="Nature">
        <title>Genome of the marsupial Monodelphis domestica reveals innovation in non-coding sequences.</title>
        <authorList>
            <person name="Mikkelsen T.S."/>
            <person name="Wakefield M.J."/>
            <person name="Aken B."/>
            <person name="Amemiya C.T."/>
            <person name="Chang J.L."/>
            <person name="Duke S."/>
            <person name="Garber M."/>
            <person name="Gentles A.J."/>
            <person name="Goodstadt L."/>
            <person name="Heger A."/>
            <person name="Jurka J."/>
            <person name="Kamal M."/>
            <person name="Mauceli E."/>
            <person name="Searle S.M."/>
            <person name="Sharpe T."/>
            <person name="Baker M.L."/>
            <person name="Batzer M.A."/>
            <person name="Benos P.V."/>
            <person name="Belov K."/>
            <person name="Clamp M."/>
            <person name="Cook A."/>
            <person name="Cuff J."/>
            <person name="Das R."/>
            <person name="Davidow L."/>
            <person name="Deakin J.E."/>
            <person name="Fazzari M.J."/>
            <person name="Glass J.L."/>
            <person name="Grabherr M."/>
            <person name="Greally J.M."/>
            <person name="Gu W."/>
            <person name="Hore T.A."/>
            <person name="Huttley G.A."/>
            <person name="Kleber M."/>
            <person name="Jirtle R.L."/>
            <person name="Koina E."/>
            <person name="Lee J.T."/>
            <person name="Mahony S."/>
            <person name="Marra M.A."/>
            <person name="Miller R.D."/>
            <person name="Nicholls R.D."/>
            <person name="Oda M."/>
            <person name="Papenfuss A.T."/>
            <person name="Parra Z.E."/>
            <person name="Pollock D.D."/>
            <person name="Ray D.A."/>
            <person name="Schein J.E."/>
            <person name="Speed T.P."/>
            <person name="Thompson K."/>
            <person name="VandeBerg J.L."/>
            <person name="Wade C.M."/>
            <person name="Walker J.A."/>
            <person name="Waters P.D."/>
            <person name="Webber C."/>
            <person name="Weidman J.R."/>
            <person name="Xie X."/>
            <person name="Zody M.C."/>
            <person name="Baldwin J."/>
            <person name="Abdouelleil A."/>
            <person name="Abdulkadir J."/>
            <person name="Abebe A."/>
            <person name="Abera B."/>
            <person name="Abreu J."/>
            <person name="Acer S.C."/>
            <person name="Aftuck L."/>
            <person name="Alexander A."/>
            <person name="An P."/>
            <person name="Anderson E."/>
            <person name="Anderson S."/>
            <person name="Arachi H."/>
            <person name="Azer M."/>
            <person name="Bachantsang P."/>
            <person name="Barry A."/>
            <person name="Bayul T."/>
            <person name="Berlin A."/>
            <person name="Bessette D."/>
            <person name="Bloom T."/>
            <person name="Bloom T."/>
            <person name="Boguslavskiy L."/>
            <person name="Bonnet C."/>
            <person name="Boukhgalter B."/>
            <person name="Bourzgui I."/>
            <person name="Brown A."/>
            <person name="Cahill P."/>
            <person name="Channer S."/>
            <person name="Cheshatsang Y."/>
            <person name="Chuda L."/>
            <person name="Citroen M."/>
            <person name="Collymore A."/>
            <person name="Cooke P."/>
            <person name="Costello M."/>
            <person name="D'Aco K."/>
            <person name="Daza R."/>
            <person name="De Haan G."/>
            <person name="DeGray S."/>
            <person name="DeMaso C."/>
            <person name="Dhargay N."/>
            <person name="Dooley K."/>
            <person name="Dooley E."/>
            <person name="Doricent M."/>
            <person name="Dorje P."/>
            <person name="Dorjee K."/>
            <person name="Dupes A."/>
            <person name="Elong R."/>
            <person name="Falk J."/>
            <person name="Farina A."/>
            <person name="Faro S."/>
            <person name="Ferguson D."/>
            <person name="Fisher S."/>
            <person name="Foley C.D."/>
            <person name="Franke A."/>
            <person name="Friedrich D."/>
            <person name="Gadbois L."/>
            <person name="Gearin G."/>
            <person name="Gearin C.R."/>
            <person name="Giannoukos G."/>
            <person name="Goode T."/>
            <person name="Graham J."/>
            <person name="Grandbois E."/>
            <person name="Grewal S."/>
            <person name="Gyaltsen K."/>
            <person name="Hafez N."/>
            <person name="Hagos B."/>
            <person name="Hall J."/>
            <person name="Henson C."/>
            <person name="Hollinger A."/>
            <person name="Honan T."/>
            <person name="Huard M.D."/>
            <person name="Hughes L."/>
            <person name="Hurhula B."/>
            <person name="Husby M.E."/>
            <person name="Kamat A."/>
            <person name="Kanga B."/>
            <person name="Kashin S."/>
            <person name="Khazanovich D."/>
            <person name="Kisner P."/>
            <person name="Lance K."/>
            <person name="Lara M."/>
            <person name="Lee W."/>
            <person name="Lennon N."/>
            <person name="Letendre F."/>
            <person name="LeVine R."/>
            <person name="Lipovsky A."/>
            <person name="Liu X."/>
            <person name="Liu J."/>
            <person name="Liu S."/>
            <person name="Lokyitsang T."/>
            <person name="Lokyitsang Y."/>
            <person name="Lubonja R."/>
            <person name="Lui A."/>
            <person name="MacDonald P."/>
            <person name="Magnisalis V."/>
            <person name="Maru K."/>
            <person name="Matthews C."/>
            <person name="McCusker W."/>
            <person name="McDonough S."/>
            <person name="Mehta T."/>
            <person name="Meldrim J."/>
            <person name="Meneus L."/>
            <person name="Mihai O."/>
            <person name="Mihalev A."/>
            <person name="Mihova T."/>
            <person name="Mittelman R."/>
            <person name="Mlenga V."/>
            <person name="Montmayeur A."/>
            <person name="Mulrain L."/>
            <person name="Navidi A."/>
            <person name="Naylor J."/>
            <person name="Negash T."/>
            <person name="Nguyen T."/>
            <person name="Nguyen N."/>
            <person name="Nicol R."/>
            <person name="Norbu C."/>
            <person name="Norbu N."/>
            <person name="Novod N."/>
            <person name="O'Neill B."/>
            <person name="Osman S."/>
            <person name="Markiewicz E."/>
            <person name="Oyono O.L."/>
            <person name="Patti C."/>
            <person name="Phunkhang P."/>
            <person name="Pierre F."/>
            <person name="Priest M."/>
            <person name="Raghuraman S."/>
            <person name="Rege F."/>
            <person name="Reyes R."/>
            <person name="Rise C."/>
            <person name="Rogov P."/>
            <person name="Ross K."/>
            <person name="Ryan E."/>
            <person name="Settipalli S."/>
            <person name="Shea T."/>
            <person name="Sherpa N."/>
            <person name="Shi L."/>
            <person name="Shih D."/>
            <person name="Sparrow T."/>
            <person name="Spaulding J."/>
            <person name="Stalker J."/>
            <person name="Stange-Thomann N."/>
            <person name="Stavropoulos S."/>
            <person name="Stone C."/>
            <person name="Strader C."/>
            <person name="Tesfaye S."/>
            <person name="Thomson T."/>
            <person name="Thoulutsang Y."/>
            <person name="Thoulutsang D."/>
            <person name="Topham K."/>
            <person name="Topping I."/>
            <person name="Tsamla T."/>
            <person name="Vassiliev H."/>
            <person name="Vo A."/>
            <person name="Wangchuk T."/>
            <person name="Wangdi T."/>
            <person name="Weiand M."/>
            <person name="Wilkinson J."/>
            <person name="Wilson A."/>
            <person name="Yadav S."/>
            <person name="Young G."/>
            <person name="Yu Q."/>
            <person name="Zembek L."/>
            <person name="Zhong D."/>
            <person name="Zimmer A."/>
            <person name="Zwirko Z."/>
            <person name="Jaffe D.B."/>
            <person name="Alvarez P."/>
            <person name="Brockman W."/>
            <person name="Butler J."/>
            <person name="Chin C."/>
            <person name="Gnerre S."/>
            <person name="MacCallum I."/>
            <person name="Graves J.A."/>
            <person name="Ponting C.P."/>
            <person name="Breen M."/>
            <person name="Samollow P.B."/>
            <person name="Lander E.S."/>
            <person name="Lindblad-Toh K."/>
        </authorList>
    </citation>
    <scope>NUCLEOTIDE SEQUENCE [LARGE SCALE GENOMIC DNA]</scope>
</reference>
<dbReference type="Bgee" id="ENSMODG00000044493">
    <property type="expression patterns" value="Expressed in lung and 8 other cell types or tissues"/>
</dbReference>
<dbReference type="Proteomes" id="UP000002280">
    <property type="component" value="Chromosome 1"/>
</dbReference>
<sequence length="61" mass="6707">QGWARKAIPWINTEPRMTGMPAFNKDHISESPTEAPDIGFGNRCRKPKGPRDPPSGGCWSA</sequence>
<accession>A0A5F8GDA8</accession>
<reference evidence="2" key="2">
    <citation type="submission" date="2025-08" db="UniProtKB">
        <authorList>
            <consortium name="Ensembl"/>
        </authorList>
    </citation>
    <scope>IDENTIFICATION</scope>
</reference>
<evidence type="ECO:0000256" key="1">
    <source>
        <dbReference type="SAM" id="MobiDB-lite"/>
    </source>
</evidence>
<dbReference type="InParanoid" id="A0A5F8GDA8"/>
<organism evidence="2 3">
    <name type="scientific">Monodelphis domestica</name>
    <name type="common">Gray short-tailed opossum</name>
    <dbReference type="NCBI Taxonomy" id="13616"/>
    <lineage>
        <taxon>Eukaryota</taxon>
        <taxon>Metazoa</taxon>
        <taxon>Chordata</taxon>
        <taxon>Craniata</taxon>
        <taxon>Vertebrata</taxon>
        <taxon>Euteleostomi</taxon>
        <taxon>Mammalia</taxon>
        <taxon>Metatheria</taxon>
        <taxon>Didelphimorphia</taxon>
        <taxon>Didelphidae</taxon>
        <taxon>Monodelphis</taxon>
    </lineage>
</organism>
<proteinExistence type="predicted"/>
<reference evidence="2" key="3">
    <citation type="submission" date="2025-09" db="UniProtKB">
        <authorList>
            <consortium name="Ensembl"/>
        </authorList>
    </citation>
    <scope>IDENTIFICATION</scope>
</reference>
<protein>
    <submittedName>
        <fullName evidence="2">Uncharacterized protein</fullName>
    </submittedName>
</protein>
<dbReference type="Ensembl" id="ENSMODT00000074253.1">
    <property type="protein sequence ID" value="ENSMODP00000045291.1"/>
    <property type="gene ID" value="ENSMODG00000044493.1"/>
</dbReference>
<evidence type="ECO:0000313" key="2">
    <source>
        <dbReference type="Ensembl" id="ENSMODP00000045291.1"/>
    </source>
</evidence>
<feature type="region of interest" description="Disordered" evidence="1">
    <location>
        <begin position="15"/>
        <end position="61"/>
    </location>
</feature>
<keyword evidence="3" id="KW-1185">Reference proteome</keyword>
<name>A0A5F8GDA8_MONDO</name>
<dbReference type="STRING" id="13616.ENSMODP00000045291"/>
<evidence type="ECO:0000313" key="3">
    <source>
        <dbReference type="Proteomes" id="UP000002280"/>
    </source>
</evidence>